<sequence>MKRFLLIFILLLSVNIVTELNDVPVEKGEYKGYRKLVGHEYRDRFDVCFKVTSAGQQIATVLTFKGINLKEKVTLEMPDEEKRVV</sequence>
<evidence type="ECO:0000313" key="2">
    <source>
        <dbReference type="Proteomes" id="UP000223525"/>
    </source>
</evidence>
<dbReference type="AlphaFoldDB" id="A0A2C6ACR4"/>
<reference evidence="1 2" key="1">
    <citation type="submission" date="2017-06" db="EMBL/GenBank/DDBJ databases">
        <title>Draft genome sequence of Fusobacterium nucleatum subsp. polymorphum KCOM 1248 (=ChDC F113).</title>
        <authorList>
            <person name="Kook J.-K."/>
            <person name="Park S.-N."/>
            <person name="Lim Y.K."/>
            <person name="Roh H."/>
        </authorList>
    </citation>
    <scope>NUCLEOTIDE SEQUENCE [LARGE SCALE GENOMIC DNA]</scope>
    <source>
        <strain evidence="2">KCOM 1248 (ChDC F113)</strain>
    </source>
</reference>
<gene>
    <name evidence="1" type="ORF">CA836_09425</name>
</gene>
<name>A0A2C6ACR4_FUSNP</name>
<dbReference type="EMBL" id="NIRK01000001">
    <property type="protein sequence ID" value="PHH99848.1"/>
    <property type="molecule type" value="Genomic_DNA"/>
</dbReference>
<proteinExistence type="predicted"/>
<protein>
    <submittedName>
        <fullName evidence="1">Uncharacterized protein</fullName>
    </submittedName>
</protein>
<dbReference type="Proteomes" id="UP000223525">
    <property type="component" value="Unassembled WGS sequence"/>
</dbReference>
<comment type="caution">
    <text evidence="1">The sequence shown here is derived from an EMBL/GenBank/DDBJ whole genome shotgun (WGS) entry which is preliminary data.</text>
</comment>
<evidence type="ECO:0000313" key="1">
    <source>
        <dbReference type="EMBL" id="PHH99848.1"/>
    </source>
</evidence>
<organism evidence="1 2">
    <name type="scientific">Fusobacterium nucleatum subsp. polymorphum</name>
    <name type="common">Fusobacterium polymorphum</name>
    <dbReference type="NCBI Taxonomy" id="76857"/>
    <lineage>
        <taxon>Bacteria</taxon>
        <taxon>Fusobacteriati</taxon>
        <taxon>Fusobacteriota</taxon>
        <taxon>Fusobacteriia</taxon>
        <taxon>Fusobacteriales</taxon>
        <taxon>Fusobacteriaceae</taxon>
        <taxon>Fusobacterium</taxon>
    </lineage>
</organism>
<dbReference type="RefSeq" id="WP_099003039.1">
    <property type="nucleotide sequence ID" value="NZ_CP077136.1"/>
</dbReference>
<accession>A0A2C6ACR4</accession>